<name>A0ABZ1RLT3_9ACTN</name>
<evidence type="ECO:0000256" key="1">
    <source>
        <dbReference type="SAM" id="SignalP"/>
    </source>
</evidence>
<keyword evidence="1" id="KW-0732">Signal</keyword>
<dbReference type="EMBL" id="CP108057">
    <property type="protein sequence ID" value="WUO47449.1"/>
    <property type="molecule type" value="Genomic_DNA"/>
</dbReference>
<dbReference type="GeneID" id="91410724"/>
<sequence length="121" mass="12832">MQIRRKMATAAVTVAVAGAGLIAGTGSAFAGTNGQQIQIDDASGRARSVYIGGTNQNGSYVGHCFNISPGNSTPLGGWWWKNSVDVTAYSYANCGGGRFYYKNAWINTTQSWGDYQVVSVH</sequence>
<dbReference type="Proteomes" id="UP001432075">
    <property type="component" value="Chromosome"/>
</dbReference>
<gene>
    <name evidence="2" type="ORF">OHU17_17185</name>
</gene>
<evidence type="ECO:0000313" key="3">
    <source>
        <dbReference type="Proteomes" id="UP001432075"/>
    </source>
</evidence>
<keyword evidence="3" id="KW-1185">Reference proteome</keyword>
<evidence type="ECO:0000313" key="2">
    <source>
        <dbReference type="EMBL" id="WUO47449.1"/>
    </source>
</evidence>
<organism evidence="2 3">
    <name type="scientific">Streptomyces goshikiensis</name>
    <dbReference type="NCBI Taxonomy" id="1942"/>
    <lineage>
        <taxon>Bacteria</taxon>
        <taxon>Bacillati</taxon>
        <taxon>Actinomycetota</taxon>
        <taxon>Actinomycetes</taxon>
        <taxon>Kitasatosporales</taxon>
        <taxon>Streptomycetaceae</taxon>
        <taxon>Streptomyces</taxon>
    </lineage>
</organism>
<reference evidence="2" key="1">
    <citation type="submission" date="2022-10" db="EMBL/GenBank/DDBJ databases">
        <title>The complete genomes of actinobacterial strains from the NBC collection.</title>
        <authorList>
            <person name="Joergensen T.S."/>
            <person name="Alvarez Arevalo M."/>
            <person name="Sterndorff E.B."/>
            <person name="Faurdal D."/>
            <person name="Vuksanovic O."/>
            <person name="Mourched A.-S."/>
            <person name="Charusanti P."/>
            <person name="Shaw S."/>
            <person name="Blin K."/>
            <person name="Weber T."/>
        </authorList>
    </citation>
    <scope>NUCLEOTIDE SEQUENCE</scope>
    <source>
        <strain evidence="2">NBC_00283</strain>
    </source>
</reference>
<accession>A0ABZ1RLT3</accession>
<dbReference type="RefSeq" id="WP_073774206.1">
    <property type="nucleotide sequence ID" value="NZ_BMVE01000004.1"/>
</dbReference>
<feature type="chain" id="PRO_5046606384" evidence="1">
    <location>
        <begin position="31"/>
        <end position="121"/>
    </location>
</feature>
<protein>
    <submittedName>
        <fullName evidence="2">Uncharacterized protein</fullName>
    </submittedName>
</protein>
<proteinExistence type="predicted"/>
<feature type="signal peptide" evidence="1">
    <location>
        <begin position="1"/>
        <end position="30"/>
    </location>
</feature>